<dbReference type="RefSeq" id="WP_241063158.1">
    <property type="nucleotide sequence ID" value="NZ_JAKWJU010000002.1"/>
</dbReference>
<feature type="compositionally biased region" description="Low complexity" evidence="1">
    <location>
        <begin position="94"/>
        <end position="109"/>
    </location>
</feature>
<evidence type="ECO:0000313" key="3">
    <source>
        <dbReference type="EMBL" id="MCH6161131.1"/>
    </source>
</evidence>
<evidence type="ECO:0000256" key="1">
    <source>
        <dbReference type="SAM" id="MobiDB-lite"/>
    </source>
</evidence>
<organism evidence="3 4">
    <name type="scientific">Streptomyces marispadix</name>
    <dbReference type="NCBI Taxonomy" id="2922868"/>
    <lineage>
        <taxon>Bacteria</taxon>
        <taxon>Bacillati</taxon>
        <taxon>Actinomycetota</taxon>
        <taxon>Actinomycetes</taxon>
        <taxon>Kitasatosporales</taxon>
        <taxon>Streptomycetaceae</taxon>
        <taxon>Streptomyces</taxon>
    </lineage>
</organism>
<dbReference type="Pfam" id="PF10724">
    <property type="entry name" value="DUF2516"/>
    <property type="match status" value="1"/>
</dbReference>
<protein>
    <submittedName>
        <fullName evidence="3">DUF2516 family protein</fullName>
    </submittedName>
</protein>
<proteinExistence type="predicted"/>
<keyword evidence="2" id="KW-1133">Transmembrane helix</keyword>
<evidence type="ECO:0000313" key="4">
    <source>
        <dbReference type="Proteomes" id="UP001166784"/>
    </source>
</evidence>
<gene>
    <name evidence="3" type="ORF">MMA15_12180</name>
</gene>
<accession>A0ABS9SXX4</accession>
<feature type="region of interest" description="Disordered" evidence="1">
    <location>
        <begin position="86"/>
        <end position="109"/>
    </location>
</feature>
<dbReference type="Proteomes" id="UP001166784">
    <property type="component" value="Unassembled WGS sequence"/>
</dbReference>
<name>A0ABS9SXX4_9ACTN</name>
<reference evidence="3" key="2">
    <citation type="journal article" date="2023" name="Int. J. Syst. Evol. Microbiol.">
        <title>Streptomyces marispadix sp. nov., isolated from marine beach sediment of the Northern Coast of Portugal.</title>
        <authorList>
            <person name="dos Santos J.D.N."/>
            <person name="Vitorino I.R."/>
            <person name="Kallscheuer N."/>
            <person name="Srivastava A."/>
            <person name="Krautwurst S."/>
            <person name="Marz M."/>
            <person name="Jogler C."/>
            <person name="Lobo Da Cunha A."/>
            <person name="Catita J."/>
            <person name="Goncalves H."/>
            <person name="Gonzalez I."/>
            <person name="Reyes F."/>
            <person name="Lage O.M."/>
        </authorList>
    </citation>
    <scope>NUCLEOTIDE SEQUENCE</scope>
    <source>
        <strain evidence="3">M600PL45_2</strain>
    </source>
</reference>
<reference evidence="3" key="1">
    <citation type="submission" date="2022-03" db="EMBL/GenBank/DDBJ databases">
        <authorList>
            <person name="Santos J.D.N."/>
            <person name="Kallscheuer N."/>
            <person name="Jogler C."/>
            <person name="Lage O.M."/>
        </authorList>
    </citation>
    <scope>NUCLEOTIDE SEQUENCE</scope>
    <source>
        <strain evidence="3">M600PL45_2</strain>
    </source>
</reference>
<feature type="transmembrane region" description="Helical" evidence="2">
    <location>
        <begin position="45"/>
        <end position="77"/>
    </location>
</feature>
<feature type="transmembrane region" description="Helical" evidence="2">
    <location>
        <begin position="7"/>
        <end position="25"/>
    </location>
</feature>
<dbReference type="EMBL" id="JAKWJU010000002">
    <property type="protein sequence ID" value="MCH6161131.1"/>
    <property type="molecule type" value="Genomic_DNA"/>
</dbReference>
<evidence type="ECO:0000256" key="2">
    <source>
        <dbReference type="SAM" id="Phobius"/>
    </source>
</evidence>
<keyword evidence="4" id="KW-1185">Reference proteome</keyword>
<dbReference type="InterPro" id="IPR019662">
    <property type="entry name" value="DUF2516"/>
</dbReference>
<sequence length="109" mass="11701">MMQGFQGLLWVISLVLLAMAVFAFIDGAMRRTDAYPAAGKQTKPFWLIILGLTIAVNVYPIVFLQIAGLIATIVYIVDVRPALKQVTGGGPRWGGSSSSDGPYGPFNGR</sequence>
<keyword evidence="2" id="KW-0472">Membrane</keyword>
<comment type="caution">
    <text evidence="3">The sequence shown here is derived from an EMBL/GenBank/DDBJ whole genome shotgun (WGS) entry which is preliminary data.</text>
</comment>
<keyword evidence="2" id="KW-0812">Transmembrane</keyword>